<name>C3PJT9_CORA7</name>
<evidence type="ECO:0000313" key="2">
    <source>
        <dbReference type="EMBL" id="ACP31810.1"/>
    </source>
</evidence>
<dbReference type="AlphaFoldDB" id="C3PJT9"/>
<proteinExistence type="predicted"/>
<protein>
    <submittedName>
        <fullName evidence="2">Uncharacterized protein</fullName>
    </submittedName>
</protein>
<feature type="region of interest" description="Disordered" evidence="1">
    <location>
        <begin position="1"/>
        <end position="46"/>
    </location>
</feature>
<evidence type="ECO:0000256" key="1">
    <source>
        <dbReference type="SAM" id="MobiDB-lite"/>
    </source>
</evidence>
<reference evidence="2 3" key="1">
    <citation type="journal article" date="2010" name="BMC Genomics">
        <title>Complete genome sequence and lifestyle of black-pigmented Corynebacterium aurimucosum ATCC 700975 (formerly C. nigricans CN-1) isolated from a vaginal swab of a woman with spontaneous abortion.</title>
        <authorList>
            <person name="Trost E."/>
            <person name="Gotker S."/>
            <person name="Schneider J."/>
            <person name="Schneiker-Bekel S."/>
            <person name="Szczepanowski R."/>
            <person name="Tilker A."/>
            <person name="Viehoever P."/>
            <person name="Arnold W."/>
            <person name="Bekel T."/>
            <person name="Blom J."/>
            <person name="Gartemann K.H."/>
            <person name="Linke B."/>
            <person name="Goesmann A."/>
            <person name="Puhler A."/>
            <person name="Shukla S.K."/>
            <person name="Tauch A."/>
        </authorList>
    </citation>
    <scope>NUCLEOTIDE SEQUENCE [LARGE SCALE GENOMIC DNA]</scope>
    <source>
        <strain evidence="3">ATCC 700975 / DSM 44827 / CIP 107346 / CN-1</strain>
    </source>
</reference>
<evidence type="ECO:0000313" key="3">
    <source>
        <dbReference type="Proteomes" id="UP000002077"/>
    </source>
</evidence>
<organism evidence="2 3">
    <name type="scientific">Corynebacterium aurimucosum (strain ATCC 700975 / DSM 44827 / CIP 107346 / CN-1)</name>
    <name type="common">Corynebacterium nigricans</name>
    <dbReference type="NCBI Taxonomy" id="548476"/>
    <lineage>
        <taxon>Bacteria</taxon>
        <taxon>Bacillati</taxon>
        <taxon>Actinomycetota</taxon>
        <taxon>Actinomycetes</taxon>
        <taxon>Mycobacteriales</taxon>
        <taxon>Corynebacteriaceae</taxon>
        <taxon>Corynebacterium</taxon>
    </lineage>
</organism>
<gene>
    <name evidence="2" type="ordered locus">cauri_0211</name>
</gene>
<keyword evidence="3" id="KW-1185">Reference proteome</keyword>
<dbReference type="EMBL" id="CP001601">
    <property type="protein sequence ID" value="ACP31810.1"/>
    <property type="molecule type" value="Genomic_DNA"/>
</dbReference>
<dbReference type="Proteomes" id="UP000002077">
    <property type="component" value="Chromosome"/>
</dbReference>
<sequence length="46" mass="4910">MEEPVNHSNVDGHIGDPSDTPPADRNKVRGKTGEPYASATRHPKSG</sequence>
<dbReference type="KEGG" id="car:cauri_0211"/>
<dbReference type="HOGENOM" id="CLU_3182528_0_0_11"/>
<accession>C3PJT9</accession>